<keyword evidence="3" id="KW-1185">Reference proteome</keyword>
<evidence type="ECO:0000256" key="1">
    <source>
        <dbReference type="SAM" id="MobiDB-lite"/>
    </source>
</evidence>
<proteinExistence type="predicted"/>
<accession>A0A1S7PEB1</accession>
<feature type="compositionally biased region" description="Acidic residues" evidence="1">
    <location>
        <begin position="258"/>
        <end position="268"/>
    </location>
</feature>
<dbReference type="RefSeq" id="WP_080842123.1">
    <property type="nucleotide sequence ID" value="NZ_LT009723.1"/>
</dbReference>
<feature type="region of interest" description="Disordered" evidence="1">
    <location>
        <begin position="226"/>
        <end position="268"/>
    </location>
</feature>
<dbReference type="STRING" id="1183432.AGR3A_Cc250137"/>
<reference evidence="3" key="1">
    <citation type="submission" date="2016-01" db="EMBL/GenBank/DDBJ databases">
        <authorList>
            <person name="Regsiter A."/>
            <person name="william w."/>
        </authorList>
    </citation>
    <scope>NUCLEOTIDE SEQUENCE [LARGE SCALE GENOMIC DNA]</scope>
    <source>
        <strain evidence="3">CFBP 6623</strain>
    </source>
</reference>
<dbReference type="AlphaFoldDB" id="A0A1S7PEB1"/>
<dbReference type="EMBL" id="FBWK01000018">
    <property type="protein sequence ID" value="CUX20136.1"/>
    <property type="molecule type" value="Genomic_DNA"/>
</dbReference>
<dbReference type="Proteomes" id="UP000191988">
    <property type="component" value="Unassembled WGS sequence"/>
</dbReference>
<organism evidence="2 3">
    <name type="scientific">Agrobacterium tomkonis CFBP 6623</name>
    <dbReference type="NCBI Taxonomy" id="1183432"/>
    <lineage>
        <taxon>Bacteria</taxon>
        <taxon>Pseudomonadati</taxon>
        <taxon>Pseudomonadota</taxon>
        <taxon>Alphaproteobacteria</taxon>
        <taxon>Hyphomicrobiales</taxon>
        <taxon>Rhizobiaceae</taxon>
        <taxon>Rhizobium/Agrobacterium group</taxon>
        <taxon>Agrobacterium</taxon>
        <taxon>Agrobacterium tumefaciens complex</taxon>
    </lineage>
</organism>
<evidence type="ECO:0008006" key="4">
    <source>
        <dbReference type="Google" id="ProtNLM"/>
    </source>
</evidence>
<evidence type="ECO:0000313" key="2">
    <source>
        <dbReference type="EMBL" id="CUX20136.1"/>
    </source>
</evidence>
<gene>
    <name evidence="2" type="ORF">AGR3A_Cc250137</name>
</gene>
<sequence length="268" mass="29869">MTRPPRKAVKGGVDAPKPKKTSRKKPNPAEAVTPEVEHGAAWDERFVATAKKLVEYGASDEEIAEALGCDMEEMAWWREEHPAFDKAFYRDPRGVGRPSIWDDKFVDIAKAMAKLGAIDMDIANALGCNIRTLHRWKIEHPEFAEALEVGKEEADTIVEQSLFRRATGYTFDSEKIVTAGGVVQRIETMEHVPPDTTAAIFWLKNRKGTDWRDTKNLKHDVEKDSPLGKFFSQLGPSTFTPVDDAPDDDATNAIRPTDDDEGSEGEDA</sequence>
<name>A0A1S7PEB1_9HYPH</name>
<protein>
    <recommendedName>
        <fullName evidence="4">Terminase</fullName>
    </recommendedName>
</protein>
<feature type="region of interest" description="Disordered" evidence="1">
    <location>
        <begin position="1"/>
        <end position="37"/>
    </location>
</feature>
<evidence type="ECO:0000313" key="3">
    <source>
        <dbReference type="Proteomes" id="UP000191988"/>
    </source>
</evidence>